<keyword evidence="4" id="KW-0812">Transmembrane</keyword>
<evidence type="ECO:0000313" key="6">
    <source>
        <dbReference type="RefSeq" id="XP_028148055.1"/>
    </source>
</evidence>
<evidence type="ECO:0000256" key="3">
    <source>
        <dbReference type="ARBA" id="ARBA00023136"/>
    </source>
</evidence>
<dbReference type="InParanoid" id="A0A6P7GW49"/>
<dbReference type="Pfam" id="PF08409">
    <property type="entry name" value="TMTC_DUF1736"/>
    <property type="match status" value="1"/>
</dbReference>
<reference evidence="6" key="1">
    <citation type="submission" date="2025-08" db="UniProtKB">
        <authorList>
            <consortium name="RefSeq"/>
        </authorList>
    </citation>
    <scope>IDENTIFICATION</scope>
    <source>
        <tissue evidence="6">Whole insect</tissue>
    </source>
</reference>
<protein>
    <submittedName>
        <fullName evidence="6">Protein O-mannosyl-transferase TMTC1-like</fullName>
    </submittedName>
</protein>
<dbReference type="PANTHER" id="PTHR44809">
    <property type="match status" value="1"/>
</dbReference>
<dbReference type="PANTHER" id="PTHR44809:SF1">
    <property type="entry name" value="PROTEIN O-MANNOSYL-TRANSFERASE TMTC1"/>
    <property type="match status" value="1"/>
</dbReference>
<dbReference type="RefSeq" id="XP_028148055.1">
    <property type="nucleotide sequence ID" value="XM_028292254.1"/>
</dbReference>
<organism evidence="6">
    <name type="scientific">Diabrotica virgifera virgifera</name>
    <name type="common">western corn rootworm</name>
    <dbReference type="NCBI Taxonomy" id="50390"/>
    <lineage>
        <taxon>Eukaryota</taxon>
        <taxon>Metazoa</taxon>
        <taxon>Ecdysozoa</taxon>
        <taxon>Arthropoda</taxon>
        <taxon>Hexapoda</taxon>
        <taxon>Insecta</taxon>
        <taxon>Pterygota</taxon>
        <taxon>Neoptera</taxon>
        <taxon>Endopterygota</taxon>
        <taxon>Coleoptera</taxon>
        <taxon>Polyphaga</taxon>
        <taxon>Cucujiformia</taxon>
        <taxon>Chrysomeloidea</taxon>
        <taxon>Chrysomelidae</taxon>
        <taxon>Galerucinae</taxon>
        <taxon>Diabroticina</taxon>
        <taxon>Diabroticites</taxon>
        <taxon>Diabrotica</taxon>
    </lineage>
</organism>
<keyword evidence="3 4" id="KW-0472">Membrane</keyword>
<keyword evidence="4" id="KW-1133">Transmembrane helix</keyword>
<keyword evidence="2" id="KW-0802">TPR repeat</keyword>
<name>A0A6P7GW49_DIAVI</name>
<feature type="non-terminal residue" evidence="6">
    <location>
        <position position="147"/>
    </location>
</feature>
<sequence length="147" mass="16961">MWLLLCPATLSHDWQMGSIPLVTTIYDPRNLVTLFFLGLTLMLAIKCLMEFENQKHFPIVLGLLLLVLPFLPATNLLVTVGFVVAERVLYIPSLGSILLIVYGIQLLWYRCYFHRQTIICLVILLVVTSCLRTVIRNRDWRSRESLL</sequence>
<dbReference type="InterPro" id="IPR013618">
    <property type="entry name" value="TMTC_DUF1736"/>
</dbReference>
<feature type="domain" description="DUF1736" evidence="5">
    <location>
        <begin position="1"/>
        <end position="39"/>
    </location>
</feature>
<proteinExistence type="predicted"/>
<feature type="transmembrane region" description="Helical" evidence="4">
    <location>
        <begin position="31"/>
        <end position="49"/>
    </location>
</feature>
<feature type="transmembrane region" description="Helical" evidence="4">
    <location>
        <begin position="61"/>
        <end position="83"/>
    </location>
</feature>
<dbReference type="InterPro" id="IPR052943">
    <property type="entry name" value="TMTC_O-mannosyl-trnsfr"/>
</dbReference>
<evidence type="ECO:0000256" key="1">
    <source>
        <dbReference type="ARBA" id="ARBA00022737"/>
    </source>
</evidence>
<evidence type="ECO:0000259" key="5">
    <source>
        <dbReference type="Pfam" id="PF08409"/>
    </source>
</evidence>
<keyword evidence="1" id="KW-0677">Repeat</keyword>
<accession>A0A6P7GW49</accession>
<gene>
    <name evidence="6" type="primary">LOC114341452</name>
</gene>
<evidence type="ECO:0000256" key="4">
    <source>
        <dbReference type="SAM" id="Phobius"/>
    </source>
</evidence>
<evidence type="ECO:0000256" key="2">
    <source>
        <dbReference type="ARBA" id="ARBA00022803"/>
    </source>
</evidence>
<feature type="transmembrane region" description="Helical" evidence="4">
    <location>
        <begin position="89"/>
        <end position="109"/>
    </location>
</feature>
<dbReference type="AlphaFoldDB" id="A0A6P7GW49"/>
<feature type="transmembrane region" description="Helical" evidence="4">
    <location>
        <begin position="116"/>
        <end position="135"/>
    </location>
</feature>